<feature type="compositionally biased region" description="Basic and acidic residues" evidence="4">
    <location>
        <begin position="66"/>
        <end position="76"/>
    </location>
</feature>
<keyword evidence="1" id="KW-0815">Transposition</keyword>
<evidence type="ECO:0000256" key="3">
    <source>
        <dbReference type="ARBA" id="ARBA00023172"/>
    </source>
</evidence>
<keyword evidence="3" id="KW-0233">DNA recombination</keyword>
<evidence type="ECO:0000313" key="5">
    <source>
        <dbReference type="EMBL" id="VAX32849.1"/>
    </source>
</evidence>
<dbReference type="GO" id="GO:0003677">
    <property type="term" value="F:DNA binding"/>
    <property type="evidence" value="ECO:0007669"/>
    <property type="project" value="UniProtKB-KW"/>
</dbReference>
<dbReference type="PANTHER" id="PTHR33217">
    <property type="entry name" value="TRANSPOSASE FOR INSERTION SEQUENCE ELEMENT IS1081"/>
    <property type="match status" value="1"/>
</dbReference>
<keyword evidence="2" id="KW-0238">DNA-binding</keyword>
<dbReference type="InterPro" id="IPR001207">
    <property type="entry name" value="Transposase_mutator"/>
</dbReference>
<evidence type="ECO:0000256" key="2">
    <source>
        <dbReference type="ARBA" id="ARBA00023125"/>
    </source>
</evidence>
<protein>
    <submittedName>
        <fullName evidence="5">Mobile element protein</fullName>
    </submittedName>
</protein>
<dbReference type="GO" id="GO:0006313">
    <property type="term" value="P:DNA transposition"/>
    <property type="evidence" value="ECO:0007669"/>
    <property type="project" value="InterPro"/>
</dbReference>
<dbReference type="Pfam" id="PF00872">
    <property type="entry name" value="Transposase_mut"/>
    <property type="match status" value="1"/>
</dbReference>
<proteinExistence type="predicted"/>
<dbReference type="PANTHER" id="PTHR33217:SF5">
    <property type="entry name" value="MUTATOR FAMILY TRANSPOSASE"/>
    <property type="match status" value="1"/>
</dbReference>
<dbReference type="AlphaFoldDB" id="A0A3B1CS74"/>
<evidence type="ECO:0000256" key="1">
    <source>
        <dbReference type="ARBA" id="ARBA00022578"/>
    </source>
</evidence>
<feature type="region of interest" description="Disordered" evidence="4">
    <location>
        <begin position="50"/>
        <end position="90"/>
    </location>
</feature>
<feature type="non-terminal residue" evidence="5">
    <location>
        <position position="150"/>
    </location>
</feature>
<gene>
    <name evidence="5" type="ORF">MNBD_NITROSPIRAE01-1511</name>
</gene>
<sequence length="150" mass="16772">MEDEKRLKELAKELAKGLKTEKDLSTLSRALLKLSVETALGAEMEAHLGYEPHAVSGRNSGNNRNGDSKKRLKGDFGEIEISTPRDRNSSFEPQLIKKGQTRFIQFDEQILALYARGMTTRDIAGVFKEMYSADVSHTLISRVTDAVIDE</sequence>
<name>A0A3B1CS74_9ZZZZ</name>
<feature type="compositionally biased region" description="Low complexity" evidence="4">
    <location>
        <begin position="56"/>
        <end position="65"/>
    </location>
</feature>
<evidence type="ECO:0000256" key="4">
    <source>
        <dbReference type="SAM" id="MobiDB-lite"/>
    </source>
</evidence>
<organism evidence="5">
    <name type="scientific">hydrothermal vent metagenome</name>
    <dbReference type="NCBI Taxonomy" id="652676"/>
    <lineage>
        <taxon>unclassified sequences</taxon>
        <taxon>metagenomes</taxon>
        <taxon>ecological metagenomes</taxon>
    </lineage>
</organism>
<dbReference type="GO" id="GO:0004803">
    <property type="term" value="F:transposase activity"/>
    <property type="evidence" value="ECO:0007669"/>
    <property type="project" value="InterPro"/>
</dbReference>
<reference evidence="5" key="1">
    <citation type="submission" date="2018-06" db="EMBL/GenBank/DDBJ databases">
        <authorList>
            <person name="Zhirakovskaya E."/>
        </authorList>
    </citation>
    <scope>NUCLEOTIDE SEQUENCE</scope>
</reference>
<accession>A0A3B1CS74</accession>
<dbReference type="EMBL" id="UOGF01000097">
    <property type="protein sequence ID" value="VAX32849.1"/>
    <property type="molecule type" value="Genomic_DNA"/>
</dbReference>